<evidence type="ECO:0000313" key="3">
    <source>
        <dbReference type="Proteomes" id="UP001174314"/>
    </source>
</evidence>
<organism evidence="2 3">
    <name type="scientific">Corynebacterium pseudokroppenstedtii</name>
    <dbReference type="NCBI Taxonomy" id="2804917"/>
    <lineage>
        <taxon>Bacteria</taxon>
        <taxon>Bacillati</taxon>
        <taxon>Actinomycetota</taxon>
        <taxon>Actinomycetes</taxon>
        <taxon>Mycobacteriales</taxon>
        <taxon>Corynebacteriaceae</taxon>
        <taxon>Corynebacterium</taxon>
    </lineage>
</organism>
<reference evidence="2 3" key="1">
    <citation type="submission" date="2023-10" db="EMBL/GenBank/DDBJ databases">
        <title>complete genome sequence of Corynebacterium pseudokroppenstedtii P15-C1.</title>
        <authorList>
            <person name="Bruggemann H."/>
            <person name="Poehlein A."/>
        </authorList>
    </citation>
    <scope>NUCLEOTIDE SEQUENCE [LARGE SCALE GENOMIC DNA]</scope>
    <source>
        <strain evidence="2 3">P15_C1</strain>
    </source>
</reference>
<dbReference type="EMBL" id="CP137757">
    <property type="protein sequence ID" value="WPF24381.1"/>
    <property type="molecule type" value="Genomic_DNA"/>
</dbReference>
<accession>A0AAU0PYP6</accession>
<name>A0AAU0PYP6_9CORY</name>
<feature type="compositionally biased region" description="Basic and acidic residues" evidence="1">
    <location>
        <begin position="83"/>
        <end position="98"/>
    </location>
</feature>
<evidence type="ECO:0000313" key="2">
    <source>
        <dbReference type="EMBL" id="WPF24381.1"/>
    </source>
</evidence>
<dbReference type="RefSeq" id="WP_236883074.1">
    <property type="nucleotide sequence ID" value="NZ_CP137757.1"/>
</dbReference>
<sequence length="163" mass="18783">MNELDSKRAAMIVLTRGKQLAPDRFPTLNAETAQAWADALRRYTLPEHLWLEAVTIFCTEKVTGRMVTPLDILEAARVAKSRWEQSPEGRTELAKARGEQPTTQAEIEAYYSKTPGQRDETPREYQQRVHPRVAQMIAEMLERRKNAPPYKAEPGHWWSPKKL</sequence>
<dbReference type="AlphaFoldDB" id="A0AAU0PYP6"/>
<feature type="region of interest" description="Disordered" evidence="1">
    <location>
        <begin position="83"/>
        <end position="103"/>
    </location>
</feature>
<gene>
    <name evidence="2" type="ORF">Q0N40_07470</name>
</gene>
<feature type="region of interest" description="Disordered" evidence="1">
    <location>
        <begin position="144"/>
        <end position="163"/>
    </location>
</feature>
<dbReference type="Proteomes" id="UP001174314">
    <property type="component" value="Chromosome"/>
</dbReference>
<evidence type="ECO:0000256" key="1">
    <source>
        <dbReference type="SAM" id="MobiDB-lite"/>
    </source>
</evidence>
<proteinExistence type="predicted"/>
<protein>
    <submittedName>
        <fullName evidence="2">Uncharacterized protein</fullName>
    </submittedName>
</protein>
<dbReference type="KEGG" id="cpsk:Q0N40_07470"/>
<keyword evidence="3" id="KW-1185">Reference proteome</keyword>